<keyword evidence="3" id="KW-0378">Hydrolase</keyword>
<dbReference type="Gene3D" id="1.50.10.10">
    <property type="match status" value="1"/>
</dbReference>
<dbReference type="EMBL" id="RJJX01000002">
    <property type="protein sequence ID" value="RUT79702.1"/>
    <property type="molecule type" value="Genomic_DNA"/>
</dbReference>
<evidence type="ECO:0000313" key="3">
    <source>
        <dbReference type="EMBL" id="RUT79702.1"/>
    </source>
</evidence>
<dbReference type="Pfam" id="PF22422">
    <property type="entry name" value="MGH1-like_GH"/>
    <property type="match status" value="1"/>
</dbReference>
<dbReference type="InterPro" id="IPR001661">
    <property type="entry name" value="Glyco_hydro_37"/>
</dbReference>
<dbReference type="GO" id="GO:0004555">
    <property type="term" value="F:alpha,alpha-trehalase activity"/>
    <property type="evidence" value="ECO:0007669"/>
    <property type="project" value="InterPro"/>
</dbReference>
<dbReference type="PANTHER" id="PTHR23403:SF1">
    <property type="entry name" value="TREHALASE"/>
    <property type="match status" value="1"/>
</dbReference>
<dbReference type="PANTHER" id="PTHR23403">
    <property type="entry name" value="TREHALASE"/>
    <property type="match status" value="1"/>
</dbReference>
<feature type="domain" description="Glucosidase YgjK N-terminal" evidence="1">
    <location>
        <begin position="53"/>
        <end position="173"/>
    </location>
</feature>
<dbReference type="Gene3D" id="2.70.98.50">
    <property type="entry name" value="putative glycoside hydrolase family protein from bacillus halodurans"/>
    <property type="match status" value="1"/>
</dbReference>
<feature type="domain" description="Mannosylglycerate hydrolase MGH1-like glycoside hydrolase" evidence="2">
    <location>
        <begin position="329"/>
        <end position="661"/>
    </location>
</feature>
<accession>A0A434AYP5</accession>
<dbReference type="PROSITE" id="PS51257">
    <property type="entry name" value="PROKAR_LIPOPROTEIN"/>
    <property type="match status" value="1"/>
</dbReference>
<sequence>MTSKNLTLLLITFLVWSSCQPKVEKAKDLQNSFPNILNIQGIPASQFDLKPFGFSDLGAWHGYALPPKDSTEYYGGFSGPLCMKMWGQWLGKCVSQLELTDAATMEAIDLSKAKAEMLYLPGRLQQNLELKDWRIQLRLIFVSNRTSLIETTILNKKDTNASIFTGWKGRLFAKGLQFSECPNGIQVDFENGKKHFLIQTNKEEDVMISADRRSYHLIVKKPIDLPAGEARKLKLLHSYYFNPEEASLESNQISDYFAQSDSLFSANKIRWNGYLSKALESKNPLLRKAENRKLAVKCVETLLTNWRSAAGDLKHDGVFPSAAYQGFYGFWSWDSWKQAVALAHFQPQLAKSNIRSLFDYQDKMGMVADCIYFDASENNWRDTKAPLAAWAVLQIYQETHDLDFVKEMYPKLVKYHNWWYQNRDHDRNGLCEYGSTDGTLIAAKWESGMDNAVRFDDAKMLKNNAHAWSMNQESVDLNAYLYAEKNQLAALALLLDKTAEANTYQEQAKSLKQQIATKFWDEQTGFFYDRALETGKLLTIQQGAEGWIPLYTKIASKKQAAAVRNILVDSTKFASYMPFPTLAADHAKFNPLKGYWRGPVWIDQAYFGIKGLQNYGFKKDADALSENLLQHAEGLLEDAPIRENYHPLTGKGLNANHFSWSAAHFLMLLSDEE</sequence>
<name>A0A434AYP5_9BACT</name>
<comment type="caution">
    <text evidence="3">The sequence shown here is derived from an EMBL/GenBank/DDBJ whole genome shotgun (WGS) entry which is preliminary data.</text>
</comment>
<dbReference type="InterPro" id="IPR048450">
    <property type="entry name" value="YgjK_N"/>
</dbReference>
<dbReference type="Proteomes" id="UP000282985">
    <property type="component" value="Unassembled WGS sequence"/>
</dbReference>
<reference evidence="3 4" key="1">
    <citation type="submission" date="2018-11" db="EMBL/GenBank/DDBJ databases">
        <title>Parancylomarina longa gen. nov., sp. nov., isolated from sediments of southern Okinawa.</title>
        <authorList>
            <person name="Fu T."/>
        </authorList>
    </citation>
    <scope>NUCLEOTIDE SEQUENCE [LARGE SCALE GENOMIC DNA]</scope>
    <source>
        <strain evidence="3 4">T3-2 S1-C</strain>
    </source>
</reference>
<keyword evidence="4" id="KW-1185">Reference proteome</keyword>
<dbReference type="InterPro" id="IPR012341">
    <property type="entry name" value="6hp_glycosidase-like_sf"/>
</dbReference>
<dbReference type="SUPFAM" id="SSF48208">
    <property type="entry name" value="Six-hairpin glycosidases"/>
    <property type="match status" value="1"/>
</dbReference>
<evidence type="ECO:0000259" key="1">
    <source>
        <dbReference type="Pfam" id="PF21152"/>
    </source>
</evidence>
<dbReference type="InterPro" id="IPR054491">
    <property type="entry name" value="MGH1-like_GH"/>
</dbReference>
<dbReference type="InterPro" id="IPR008928">
    <property type="entry name" value="6-hairpin_glycosidase_sf"/>
</dbReference>
<gene>
    <name evidence="3" type="ORF">DLK05_03185</name>
</gene>
<evidence type="ECO:0000313" key="4">
    <source>
        <dbReference type="Proteomes" id="UP000282985"/>
    </source>
</evidence>
<dbReference type="RefSeq" id="WP_127342524.1">
    <property type="nucleotide sequence ID" value="NZ_RJJX01000002.1"/>
</dbReference>
<protein>
    <submittedName>
        <fullName evidence="3">Glycoside hydrolase</fullName>
    </submittedName>
</protein>
<evidence type="ECO:0000259" key="2">
    <source>
        <dbReference type="Pfam" id="PF22422"/>
    </source>
</evidence>
<dbReference type="OrthoDB" id="9781878at2"/>
<dbReference type="GO" id="GO:0005993">
    <property type="term" value="P:trehalose catabolic process"/>
    <property type="evidence" value="ECO:0007669"/>
    <property type="project" value="TreeGrafter"/>
</dbReference>
<dbReference type="AlphaFoldDB" id="A0A434AYP5"/>
<dbReference type="Pfam" id="PF21152">
    <property type="entry name" value="YgjK_N"/>
    <property type="match status" value="1"/>
</dbReference>
<proteinExistence type="predicted"/>
<organism evidence="3 4">
    <name type="scientific">Ancylomarina longa</name>
    <dbReference type="NCBI Taxonomy" id="2487017"/>
    <lineage>
        <taxon>Bacteria</taxon>
        <taxon>Pseudomonadati</taxon>
        <taxon>Bacteroidota</taxon>
        <taxon>Bacteroidia</taxon>
        <taxon>Marinilabiliales</taxon>
        <taxon>Marinifilaceae</taxon>
        <taxon>Ancylomarina</taxon>
    </lineage>
</organism>